<dbReference type="Proteomes" id="UP001177670">
    <property type="component" value="Unassembled WGS sequence"/>
</dbReference>
<comment type="caution">
    <text evidence="1">The sequence shown here is derived from an EMBL/GenBank/DDBJ whole genome shotgun (WGS) entry which is preliminary data.</text>
</comment>
<dbReference type="AlphaFoldDB" id="A0AA40KGQ3"/>
<sequence>KEKFLEDSFKRVSIEISPIRAKRLKSYDPLFEGERIDVQSFVNRFSSRDATVNLRGVVYRTVRDEAFTKANVHANPYLDWISVRLLLD</sequence>
<feature type="non-terminal residue" evidence="1">
    <location>
        <position position="1"/>
    </location>
</feature>
<gene>
    <name evidence="1" type="ORF">K0M31_012877</name>
</gene>
<name>A0AA40KGQ3_9HYME</name>
<evidence type="ECO:0000313" key="1">
    <source>
        <dbReference type="EMBL" id="KAK1119799.1"/>
    </source>
</evidence>
<protein>
    <submittedName>
        <fullName evidence="1">Uncharacterized protein</fullName>
    </submittedName>
</protein>
<proteinExistence type="predicted"/>
<organism evidence="1 2">
    <name type="scientific">Melipona bicolor</name>
    <dbReference type="NCBI Taxonomy" id="60889"/>
    <lineage>
        <taxon>Eukaryota</taxon>
        <taxon>Metazoa</taxon>
        <taxon>Ecdysozoa</taxon>
        <taxon>Arthropoda</taxon>
        <taxon>Hexapoda</taxon>
        <taxon>Insecta</taxon>
        <taxon>Pterygota</taxon>
        <taxon>Neoptera</taxon>
        <taxon>Endopterygota</taxon>
        <taxon>Hymenoptera</taxon>
        <taxon>Apocrita</taxon>
        <taxon>Aculeata</taxon>
        <taxon>Apoidea</taxon>
        <taxon>Anthophila</taxon>
        <taxon>Apidae</taxon>
        <taxon>Melipona</taxon>
    </lineage>
</organism>
<dbReference type="EMBL" id="JAHYIQ010000034">
    <property type="protein sequence ID" value="KAK1119799.1"/>
    <property type="molecule type" value="Genomic_DNA"/>
</dbReference>
<reference evidence="1" key="1">
    <citation type="submission" date="2021-10" db="EMBL/GenBank/DDBJ databases">
        <title>Melipona bicolor Genome sequencing and assembly.</title>
        <authorList>
            <person name="Araujo N.S."/>
            <person name="Arias M.C."/>
        </authorList>
    </citation>
    <scope>NUCLEOTIDE SEQUENCE</scope>
    <source>
        <strain evidence="1">USP_2M_L1-L4_2017</strain>
        <tissue evidence="1">Whole body</tissue>
    </source>
</reference>
<keyword evidence="2" id="KW-1185">Reference proteome</keyword>
<accession>A0AA40KGQ3</accession>
<evidence type="ECO:0000313" key="2">
    <source>
        <dbReference type="Proteomes" id="UP001177670"/>
    </source>
</evidence>